<dbReference type="EMBL" id="CAJRAU010000001">
    <property type="protein sequence ID" value="CAG5067769.1"/>
    <property type="molecule type" value="Genomic_DNA"/>
</dbReference>
<keyword evidence="2" id="KW-1185">Reference proteome</keyword>
<protein>
    <recommendedName>
        <fullName evidence="3">Transposase</fullName>
    </recommendedName>
</protein>
<proteinExistence type="predicted"/>
<sequence length="36" mass="4268">MEIKFPQFAILEDYKFALGKRQKSHPDLELEVAVLY</sequence>
<accession>A0ABM8UK19</accession>
<evidence type="ECO:0008006" key="3">
    <source>
        <dbReference type="Google" id="ProtNLM"/>
    </source>
</evidence>
<gene>
    <name evidence="1" type="ORF">DYBT9623_00495</name>
</gene>
<name>A0ABM8UK19_9BACT</name>
<dbReference type="Proteomes" id="UP000679725">
    <property type="component" value="Unassembled WGS sequence"/>
</dbReference>
<comment type="caution">
    <text evidence="1">The sequence shown here is derived from an EMBL/GenBank/DDBJ whole genome shotgun (WGS) entry which is preliminary data.</text>
</comment>
<organism evidence="1 2">
    <name type="scientific">Dyadobacter linearis</name>
    <dbReference type="NCBI Taxonomy" id="2823330"/>
    <lineage>
        <taxon>Bacteria</taxon>
        <taxon>Pseudomonadati</taxon>
        <taxon>Bacteroidota</taxon>
        <taxon>Cytophagia</taxon>
        <taxon>Cytophagales</taxon>
        <taxon>Spirosomataceae</taxon>
        <taxon>Dyadobacter</taxon>
    </lineage>
</organism>
<reference evidence="1 2" key="1">
    <citation type="submission" date="2021-04" db="EMBL/GenBank/DDBJ databases">
        <authorList>
            <person name="Rodrigo-Torres L."/>
            <person name="Arahal R. D."/>
            <person name="Lucena T."/>
        </authorList>
    </citation>
    <scope>NUCLEOTIDE SEQUENCE [LARGE SCALE GENOMIC DNA]</scope>
    <source>
        <strain evidence="1 2">CECT 9623</strain>
    </source>
</reference>
<evidence type="ECO:0000313" key="2">
    <source>
        <dbReference type="Proteomes" id="UP000679725"/>
    </source>
</evidence>
<evidence type="ECO:0000313" key="1">
    <source>
        <dbReference type="EMBL" id="CAG5067769.1"/>
    </source>
</evidence>